<keyword evidence="5" id="KW-0812">Transmembrane</keyword>
<dbReference type="Pfam" id="PF00067">
    <property type="entry name" value="p450"/>
    <property type="match status" value="1"/>
</dbReference>
<evidence type="ECO:0000256" key="1">
    <source>
        <dbReference type="ARBA" id="ARBA00001971"/>
    </source>
</evidence>
<gene>
    <name evidence="14" type="ORF">MERR_LOCUS39353</name>
</gene>
<dbReference type="GO" id="GO:0016709">
    <property type="term" value="F:oxidoreductase activity, acting on paired donors, with incorporation or reduction of molecular oxygen, NAD(P)H as one donor, and incorporation of one atom of oxygen"/>
    <property type="evidence" value="ECO:0007669"/>
    <property type="project" value="TreeGrafter"/>
</dbReference>
<dbReference type="PANTHER" id="PTHR24298:SF59">
    <property type="entry name" value="CYTOCHROME P450, FAMILY 705, SUBFAMILY A, POLYPEPTIDE 25-RELATED"/>
    <property type="match status" value="1"/>
</dbReference>
<evidence type="ECO:0000256" key="5">
    <source>
        <dbReference type="ARBA" id="ARBA00022692"/>
    </source>
</evidence>
<evidence type="ECO:0000256" key="7">
    <source>
        <dbReference type="ARBA" id="ARBA00022989"/>
    </source>
</evidence>
<organism evidence="14 15">
    <name type="scientific">Microthlaspi erraticum</name>
    <dbReference type="NCBI Taxonomy" id="1685480"/>
    <lineage>
        <taxon>Eukaryota</taxon>
        <taxon>Viridiplantae</taxon>
        <taxon>Streptophyta</taxon>
        <taxon>Embryophyta</taxon>
        <taxon>Tracheophyta</taxon>
        <taxon>Spermatophyta</taxon>
        <taxon>Magnoliopsida</taxon>
        <taxon>eudicotyledons</taxon>
        <taxon>Gunneridae</taxon>
        <taxon>Pentapetalae</taxon>
        <taxon>rosids</taxon>
        <taxon>malvids</taxon>
        <taxon>Brassicales</taxon>
        <taxon>Brassicaceae</taxon>
        <taxon>Coluteocarpeae</taxon>
        <taxon>Microthlaspi</taxon>
    </lineage>
</organism>
<comment type="subcellular location">
    <subcellularLocation>
        <location evidence="2">Membrane</location>
        <topology evidence="2">Single-pass membrane protein</topology>
    </subcellularLocation>
</comment>
<keyword evidence="15" id="KW-1185">Reference proteome</keyword>
<dbReference type="PANTHER" id="PTHR24298">
    <property type="entry name" value="FLAVONOID 3'-MONOOXYGENASE-RELATED"/>
    <property type="match status" value="1"/>
</dbReference>
<evidence type="ECO:0000256" key="12">
    <source>
        <dbReference type="PIRSR" id="PIRSR602403-1"/>
    </source>
</evidence>
<keyword evidence="11" id="KW-0472">Membrane</keyword>
<keyword evidence="9 12" id="KW-0408">Iron</keyword>
<evidence type="ECO:0000256" key="10">
    <source>
        <dbReference type="ARBA" id="ARBA00023033"/>
    </source>
</evidence>
<evidence type="ECO:0000256" key="9">
    <source>
        <dbReference type="ARBA" id="ARBA00023004"/>
    </source>
</evidence>
<dbReference type="InterPro" id="IPR017972">
    <property type="entry name" value="Cyt_P450_CS"/>
</dbReference>
<dbReference type="OrthoDB" id="1037895at2759"/>
<evidence type="ECO:0000256" key="4">
    <source>
        <dbReference type="ARBA" id="ARBA00022617"/>
    </source>
</evidence>
<keyword evidence="4 12" id="KW-0349">Heme</keyword>
<dbReference type="InterPro" id="IPR001128">
    <property type="entry name" value="Cyt_P450"/>
</dbReference>
<evidence type="ECO:0000256" key="8">
    <source>
        <dbReference type="ARBA" id="ARBA00023002"/>
    </source>
</evidence>
<keyword evidence="6 12" id="KW-0479">Metal-binding</keyword>
<dbReference type="InterPro" id="IPR051103">
    <property type="entry name" value="Plant_metabolite_P450s"/>
</dbReference>
<keyword evidence="10 13" id="KW-0503">Monooxygenase</keyword>
<comment type="similarity">
    <text evidence="3 13">Belongs to the cytochrome P450 family.</text>
</comment>
<dbReference type="Proteomes" id="UP000467841">
    <property type="component" value="Unassembled WGS sequence"/>
</dbReference>
<dbReference type="GO" id="GO:0005506">
    <property type="term" value="F:iron ion binding"/>
    <property type="evidence" value="ECO:0007669"/>
    <property type="project" value="InterPro"/>
</dbReference>
<dbReference type="InterPro" id="IPR036396">
    <property type="entry name" value="Cyt_P450_sf"/>
</dbReference>
<evidence type="ECO:0000256" key="11">
    <source>
        <dbReference type="ARBA" id="ARBA00023136"/>
    </source>
</evidence>
<dbReference type="GO" id="GO:0020037">
    <property type="term" value="F:heme binding"/>
    <property type="evidence" value="ECO:0007669"/>
    <property type="project" value="InterPro"/>
</dbReference>
<dbReference type="PRINTS" id="PR00385">
    <property type="entry name" value="P450"/>
</dbReference>
<proteinExistence type="inferred from homology"/>
<dbReference type="Gene3D" id="1.10.630.10">
    <property type="entry name" value="Cytochrome P450"/>
    <property type="match status" value="1"/>
</dbReference>
<accession>A0A6D2KSL8</accession>
<evidence type="ECO:0000256" key="3">
    <source>
        <dbReference type="ARBA" id="ARBA00010617"/>
    </source>
</evidence>
<keyword evidence="7" id="KW-1133">Transmembrane helix</keyword>
<sequence>MAEMVNNPDILERLREEIDAVVGKTRLIQEKDLPNLPFLQALVKEGLRLHPPAALLVRTCQESCEIKGLYIPEKTTLVVNAYHAMRDPDYWEHPDEFRPERFLDSLRSEQEEEMREKALKYLPFGSGRRGCLGENLAYIFLGTAIGMMVQGFDWRIKEKKVDMEEAVLGMVLAMAHPLVCTPVVRTLNPLHF</sequence>
<evidence type="ECO:0000313" key="15">
    <source>
        <dbReference type="Proteomes" id="UP000467841"/>
    </source>
</evidence>
<dbReference type="PRINTS" id="PR00465">
    <property type="entry name" value="EP450IV"/>
</dbReference>
<evidence type="ECO:0008006" key="16">
    <source>
        <dbReference type="Google" id="ProtNLM"/>
    </source>
</evidence>
<dbReference type="GO" id="GO:0016020">
    <property type="term" value="C:membrane"/>
    <property type="evidence" value="ECO:0007669"/>
    <property type="project" value="UniProtKB-SubCell"/>
</dbReference>
<dbReference type="AlphaFoldDB" id="A0A6D2KSL8"/>
<evidence type="ECO:0000256" key="13">
    <source>
        <dbReference type="RuleBase" id="RU000461"/>
    </source>
</evidence>
<feature type="binding site" description="axial binding residue" evidence="12">
    <location>
        <position position="131"/>
    </location>
    <ligand>
        <name>heme</name>
        <dbReference type="ChEBI" id="CHEBI:30413"/>
    </ligand>
    <ligandPart>
        <name>Fe</name>
        <dbReference type="ChEBI" id="CHEBI:18248"/>
    </ligandPart>
</feature>
<evidence type="ECO:0000256" key="2">
    <source>
        <dbReference type="ARBA" id="ARBA00004167"/>
    </source>
</evidence>
<comment type="cofactor">
    <cofactor evidence="1 12">
        <name>heme</name>
        <dbReference type="ChEBI" id="CHEBI:30413"/>
    </cofactor>
</comment>
<dbReference type="SUPFAM" id="SSF48264">
    <property type="entry name" value="Cytochrome P450"/>
    <property type="match status" value="1"/>
</dbReference>
<reference evidence="14" key="1">
    <citation type="submission" date="2020-01" db="EMBL/GenBank/DDBJ databases">
        <authorList>
            <person name="Mishra B."/>
        </authorList>
    </citation>
    <scope>NUCLEOTIDE SEQUENCE [LARGE SCALE GENOMIC DNA]</scope>
</reference>
<name>A0A6D2KSL8_9BRAS</name>
<dbReference type="InterPro" id="IPR002403">
    <property type="entry name" value="Cyt_P450_E_grp-IV"/>
</dbReference>
<dbReference type="EMBL" id="CACVBM020001496">
    <property type="protein sequence ID" value="CAA7052118.1"/>
    <property type="molecule type" value="Genomic_DNA"/>
</dbReference>
<comment type="caution">
    <text evidence="14">The sequence shown here is derived from an EMBL/GenBank/DDBJ whole genome shotgun (WGS) entry which is preliminary data.</text>
</comment>
<protein>
    <recommendedName>
        <fullName evidence="16">Cytochrome P450</fullName>
    </recommendedName>
</protein>
<evidence type="ECO:0000313" key="14">
    <source>
        <dbReference type="EMBL" id="CAA7052118.1"/>
    </source>
</evidence>
<evidence type="ECO:0000256" key="6">
    <source>
        <dbReference type="ARBA" id="ARBA00022723"/>
    </source>
</evidence>
<dbReference type="PROSITE" id="PS00086">
    <property type="entry name" value="CYTOCHROME_P450"/>
    <property type="match status" value="1"/>
</dbReference>
<keyword evidence="8 13" id="KW-0560">Oxidoreductase</keyword>